<protein>
    <recommendedName>
        <fullName evidence="3">YCII-related domain-containing protein</fullName>
    </recommendedName>
</protein>
<sequence length="100" mass="11574">MRYFMVEGTIKNPDLINDNIMKEHMAYSKKAMDKGLILMSSLKSDTSGGLFVMIADSIEKIEQYLSNEPLKVYKIQDYKITEFNPHYFNQSLANDLVNDK</sequence>
<dbReference type="KEGG" id="cbv:U729_376"/>
<evidence type="ECO:0000313" key="1">
    <source>
        <dbReference type="EMBL" id="AIY84038.1"/>
    </source>
</evidence>
<dbReference type="PANTHER" id="PTHR37828:SF1">
    <property type="entry name" value="YCII-RELATED DOMAIN-CONTAINING PROTEIN"/>
    <property type="match status" value="1"/>
</dbReference>
<dbReference type="Proteomes" id="UP000030635">
    <property type="component" value="Chromosome"/>
</dbReference>
<organism evidence="1 2">
    <name type="scientific">Clostridium baratii str. Sullivan</name>
    <dbReference type="NCBI Taxonomy" id="1415775"/>
    <lineage>
        <taxon>Bacteria</taxon>
        <taxon>Bacillati</taxon>
        <taxon>Bacillota</taxon>
        <taxon>Clostridia</taxon>
        <taxon>Eubacteriales</taxon>
        <taxon>Clostridiaceae</taxon>
        <taxon>Clostridium</taxon>
    </lineage>
</organism>
<dbReference type="STRING" id="1561.NPD11_2628"/>
<dbReference type="OrthoDB" id="2058240at2"/>
<evidence type="ECO:0008006" key="3">
    <source>
        <dbReference type="Google" id="ProtNLM"/>
    </source>
</evidence>
<dbReference type="PANTHER" id="PTHR37828">
    <property type="entry name" value="GSR2449 PROTEIN"/>
    <property type="match status" value="1"/>
</dbReference>
<accession>A0A0A7FWS3</accession>
<dbReference type="SUPFAM" id="SSF54909">
    <property type="entry name" value="Dimeric alpha+beta barrel"/>
    <property type="match status" value="1"/>
</dbReference>
<dbReference type="AlphaFoldDB" id="A0A0A7FWS3"/>
<dbReference type="EMBL" id="CP006905">
    <property type="protein sequence ID" value="AIY84038.1"/>
    <property type="molecule type" value="Genomic_DNA"/>
</dbReference>
<dbReference type="HOGENOM" id="CLU_110355_6_1_9"/>
<reference evidence="1 2" key="1">
    <citation type="journal article" date="2015" name="Infect. Genet. Evol.">
        <title>Genomic sequences of six botulinum neurotoxin-producing strains representing three clostridial species illustrate the mobility and diversity of botulinum neurotoxin genes.</title>
        <authorList>
            <person name="Smith T.J."/>
            <person name="Hill K.K."/>
            <person name="Xie G."/>
            <person name="Foley B.T."/>
            <person name="Williamson C.H."/>
            <person name="Foster J.T."/>
            <person name="Johnson S.L."/>
            <person name="Chertkov O."/>
            <person name="Teshima H."/>
            <person name="Gibbons H.S."/>
            <person name="Johnsky L.A."/>
            <person name="Karavis M.A."/>
            <person name="Smith L.A."/>
        </authorList>
    </citation>
    <scope>NUCLEOTIDE SEQUENCE [LARGE SCALE GENOMIC DNA]</scope>
    <source>
        <strain evidence="1">Sullivan</strain>
    </source>
</reference>
<dbReference type="RefSeq" id="WP_039311227.1">
    <property type="nucleotide sequence ID" value="NZ_CP006905.1"/>
</dbReference>
<dbReference type="eggNOG" id="COG2350">
    <property type="taxonomic scope" value="Bacteria"/>
</dbReference>
<gene>
    <name evidence="1" type="ORF">U729_376</name>
</gene>
<proteinExistence type="predicted"/>
<name>A0A0A7FWS3_9CLOT</name>
<evidence type="ECO:0000313" key="2">
    <source>
        <dbReference type="Proteomes" id="UP000030635"/>
    </source>
</evidence>
<dbReference type="InterPro" id="IPR011008">
    <property type="entry name" value="Dimeric_a/b-barrel"/>
</dbReference>
<keyword evidence="2" id="KW-1185">Reference proteome</keyword>